<keyword evidence="2" id="KW-1185">Reference proteome</keyword>
<name>A0ABR1J0M7_9AGAR</name>
<evidence type="ECO:0000313" key="2">
    <source>
        <dbReference type="Proteomes" id="UP001498398"/>
    </source>
</evidence>
<gene>
    <name evidence="1" type="ORF">VKT23_014428</name>
</gene>
<reference evidence="1 2" key="1">
    <citation type="submission" date="2024-01" db="EMBL/GenBank/DDBJ databases">
        <title>A draft genome for the cacao thread blight pathogen Marasmiellus scandens.</title>
        <authorList>
            <person name="Baruah I.K."/>
            <person name="Leung J."/>
            <person name="Bukari Y."/>
            <person name="Amoako-Attah I."/>
            <person name="Meinhardt L.W."/>
            <person name="Bailey B.A."/>
            <person name="Cohen S.P."/>
        </authorList>
    </citation>
    <scope>NUCLEOTIDE SEQUENCE [LARGE SCALE GENOMIC DNA]</scope>
    <source>
        <strain evidence="1 2">GH-19</strain>
    </source>
</reference>
<proteinExistence type="predicted"/>
<organism evidence="1 2">
    <name type="scientific">Marasmiellus scandens</name>
    <dbReference type="NCBI Taxonomy" id="2682957"/>
    <lineage>
        <taxon>Eukaryota</taxon>
        <taxon>Fungi</taxon>
        <taxon>Dikarya</taxon>
        <taxon>Basidiomycota</taxon>
        <taxon>Agaricomycotina</taxon>
        <taxon>Agaricomycetes</taxon>
        <taxon>Agaricomycetidae</taxon>
        <taxon>Agaricales</taxon>
        <taxon>Marasmiineae</taxon>
        <taxon>Omphalotaceae</taxon>
        <taxon>Marasmiellus</taxon>
    </lineage>
</organism>
<comment type="caution">
    <text evidence="1">The sequence shown here is derived from an EMBL/GenBank/DDBJ whole genome shotgun (WGS) entry which is preliminary data.</text>
</comment>
<dbReference type="EMBL" id="JBANRG010000043">
    <property type="protein sequence ID" value="KAK7446732.1"/>
    <property type="molecule type" value="Genomic_DNA"/>
</dbReference>
<protein>
    <submittedName>
        <fullName evidence="1">Uncharacterized protein</fullName>
    </submittedName>
</protein>
<evidence type="ECO:0000313" key="1">
    <source>
        <dbReference type="EMBL" id="KAK7446732.1"/>
    </source>
</evidence>
<dbReference type="Proteomes" id="UP001498398">
    <property type="component" value="Unassembled WGS sequence"/>
</dbReference>
<accession>A0ABR1J0M7</accession>
<sequence length="96" mass="10542">MFSRRGEDFRGITRSSIGLHDARSSRRGRGGGCEGTDGGGVVTCDDEGFGIAECRLILLALVVRIRTYQQAEAEANQSSIDCYFDDRALESPIRRL</sequence>